<evidence type="ECO:0000313" key="2">
    <source>
        <dbReference type="Proteomes" id="UP000530268"/>
    </source>
</evidence>
<dbReference type="RefSeq" id="WP_281395951.1">
    <property type="nucleotide sequence ID" value="NZ_JACIEI010000011.1"/>
</dbReference>
<proteinExistence type="predicted"/>
<protein>
    <submittedName>
        <fullName evidence="1">Uncharacterized protein</fullName>
    </submittedName>
</protein>
<dbReference type="AlphaFoldDB" id="A0A7W6H0N8"/>
<organism evidence="1 2">
    <name type="scientific">Sulfitobacter undariae</name>
    <dbReference type="NCBI Taxonomy" id="1563671"/>
    <lineage>
        <taxon>Bacteria</taxon>
        <taxon>Pseudomonadati</taxon>
        <taxon>Pseudomonadota</taxon>
        <taxon>Alphaproteobacteria</taxon>
        <taxon>Rhodobacterales</taxon>
        <taxon>Roseobacteraceae</taxon>
        <taxon>Sulfitobacter</taxon>
    </lineage>
</organism>
<name>A0A7W6H0N8_9RHOB</name>
<keyword evidence="2" id="KW-1185">Reference proteome</keyword>
<gene>
    <name evidence="1" type="ORF">GGR95_002782</name>
</gene>
<dbReference type="EMBL" id="JACIEI010000011">
    <property type="protein sequence ID" value="MBB3995131.1"/>
    <property type="molecule type" value="Genomic_DNA"/>
</dbReference>
<comment type="caution">
    <text evidence="1">The sequence shown here is derived from an EMBL/GenBank/DDBJ whole genome shotgun (WGS) entry which is preliminary data.</text>
</comment>
<sequence>MTKSMIGVLAMIWLAIINSWNEREHGAAILLGSAATAGRGG</sequence>
<accession>A0A7W6H0N8</accession>
<reference evidence="1 2" key="1">
    <citation type="submission" date="2020-08" db="EMBL/GenBank/DDBJ databases">
        <title>Genomic Encyclopedia of Type Strains, Phase IV (KMG-IV): sequencing the most valuable type-strain genomes for metagenomic binning, comparative biology and taxonomic classification.</title>
        <authorList>
            <person name="Goeker M."/>
        </authorList>
    </citation>
    <scope>NUCLEOTIDE SEQUENCE [LARGE SCALE GENOMIC DNA]</scope>
    <source>
        <strain evidence="1 2">DSM 102234</strain>
    </source>
</reference>
<dbReference type="Proteomes" id="UP000530268">
    <property type="component" value="Unassembled WGS sequence"/>
</dbReference>
<evidence type="ECO:0000313" key="1">
    <source>
        <dbReference type="EMBL" id="MBB3995131.1"/>
    </source>
</evidence>